<evidence type="ECO:0000256" key="3">
    <source>
        <dbReference type="ARBA" id="ARBA00025734"/>
    </source>
</evidence>
<evidence type="ECO:0000313" key="6">
    <source>
        <dbReference type="RefSeq" id="XP_006816982.1"/>
    </source>
</evidence>
<dbReference type="SUPFAM" id="SSF50723">
    <property type="entry name" value="Core binding factor beta, CBF"/>
    <property type="match status" value="1"/>
</dbReference>
<comment type="subcellular location">
    <subcellularLocation>
        <location evidence="1">Nucleus</location>
    </subcellularLocation>
</comment>
<proteinExistence type="inferred from homology"/>
<dbReference type="PANTHER" id="PTHR10276:SF3">
    <property type="entry name" value="CORE-BINDING FACTOR SUBUNIT BETA"/>
    <property type="match status" value="1"/>
</dbReference>
<dbReference type="PANTHER" id="PTHR10276">
    <property type="entry name" value="CORE-BINDING FACTOR, BETA SUBUNIT"/>
    <property type="match status" value="1"/>
</dbReference>
<feature type="compositionally biased region" description="Basic and acidic residues" evidence="4">
    <location>
        <begin position="162"/>
        <end position="180"/>
    </location>
</feature>
<dbReference type="RefSeq" id="XP_006816982.1">
    <property type="nucleotide sequence ID" value="XM_006816919.1"/>
</dbReference>
<dbReference type="GeneID" id="100313579"/>
<dbReference type="Gene3D" id="2.40.250.10">
    <property type="entry name" value="Core binding factor, beta subunit"/>
    <property type="match status" value="1"/>
</dbReference>
<accession>A0ABM0MAE1</accession>
<dbReference type="Pfam" id="PF02312">
    <property type="entry name" value="CBF_beta"/>
    <property type="match status" value="1"/>
</dbReference>
<name>A0ABM0MAE1_SACKO</name>
<evidence type="ECO:0000256" key="1">
    <source>
        <dbReference type="ARBA" id="ARBA00004123"/>
    </source>
</evidence>
<dbReference type="InterPro" id="IPR036552">
    <property type="entry name" value="CBF_bsu_sf"/>
</dbReference>
<evidence type="ECO:0000256" key="4">
    <source>
        <dbReference type="SAM" id="MobiDB-lite"/>
    </source>
</evidence>
<evidence type="ECO:0000256" key="2">
    <source>
        <dbReference type="ARBA" id="ARBA00023242"/>
    </source>
</evidence>
<comment type="similarity">
    <text evidence="3">Belongs to the CBF-beta family.</text>
</comment>
<sequence>MPRVVANQKEKFESDELFRKLSRECEVRYTGFRDRSLEERQVRFRSACREGHSEIAFTATGSNLHLQFATNAWSESKTDRVPTKEFVDFEKEAGKVHLRSQFIFNGVCVIFRAWMDIERLDGIGCLEYDAERAQIEDTIMKQTIEQTQRRLREFEERQRIHREELERRAEAEAEARRQSHEPSPSGTSSSND</sequence>
<gene>
    <name evidence="6" type="primary">Cbfb</name>
</gene>
<keyword evidence="5" id="KW-1185">Reference proteome</keyword>
<feature type="region of interest" description="Disordered" evidence="4">
    <location>
        <begin position="162"/>
        <end position="192"/>
    </location>
</feature>
<dbReference type="InterPro" id="IPR003417">
    <property type="entry name" value="CBF_beta"/>
</dbReference>
<keyword evidence="2" id="KW-0539">Nucleus</keyword>
<protein>
    <submittedName>
        <fullName evidence="6">Core binding factor beta subunit isoform X1</fullName>
    </submittedName>
</protein>
<evidence type="ECO:0000313" key="5">
    <source>
        <dbReference type="Proteomes" id="UP000694865"/>
    </source>
</evidence>
<feature type="compositionally biased region" description="Low complexity" evidence="4">
    <location>
        <begin position="181"/>
        <end position="192"/>
    </location>
</feature>
<dbReference type="Proteomes" id="UP000694865">
    <property type="component" value="Unplaced"/>
</dbReference>
<organism evidence="5 6">
    <name type="scientific">Saccoglossus kowalevskii</name>
    <name type="common">Acorn worm</name>
    <dbReference type="NCBI Taxonomy" id="10224"/>
    <lineage>
        <taxon>Eukaryota</taxon>
        <taxon>Metazoa</taxon>
        <taxon>Hemichordata</taxon>
        <taxon>Enteropneusta</taxon>
        <taxon>Harrimaniidae</taxon>
        <taxon>Saccoglossus</taxon>
    </lineage>
</organism>
<reference evidence="6" key="1">
    <citation type="submission" date="2025-08" db="UniProtKB">
        <authorList>
            <consortium name="RefSeq"/>
        </authorList>
    </citation>
    <scope>IDENTIFICATION</scope>
    <source>
        <tissue evidence="6">Testes</tissue>
    </source>
</reference>